<protein>
    <submittedName>
        <fullName evidence="2">Uncharacterized protein</fullName>
    </submittedName>
</protein>
<name>A0A916NZ61_DEHMC</name>
<dbReference type="RefSeq" id="WP_011309210.1">
    <property type="nucleotide sequence ID" value="NC_007356.1"/>
</dbReference>
<feature type="transmembrane region" description="Helical" evidence="1">
    <location>
        <begin position="44"/>
        <end position="63"/>
    </location>
</feature>
<dbReference type="AlphaFoldDB" id="A0A916NZ61"/>
<evidence type="ECO:0000256" key="1">
    <source>
        <dbReference type="SAM" id="Phobius"/>
    </source>
</evidence>
<evidence type="ECO:0000313" key="2">
    <source>
        <dbReference type="EMBL" id="CAI82859.1"/>
    </source>
</evidence>
<evidence type="ECO:0000313" key="3">
    <source>
        <dbReference type="Proteomes" id="UP000000433"/>
    </source>
</evidence>
<dbReference type="EMBL" id="AJ965256">
    <property type="protein sequence ID" value="CAI82859.1"/>
    <property type="molecule type" value="Genomic_DNA"/>
</dbReference>
<dbReference type="Proteomes" id="UP000000433">
    <property type="component" value="Chromosome"/>
</dbReference>
<proteinExistence type="predicted"/>
<gene>
    <name evidence="2" type="ordered locus">cbdbA696</name>
</gene>
<keyword evidence="1" id="KW-1133">Transmembrane helix</keyword>
<accession>A0A916NZ61</accession>
<sequence>MPNIGTILKVIIGRLYYWFWHDVCKRPEPFTYSMRRNLNTKGNPAWWIAGASAGMGLFTWLLLHLGGFA</sequence>
<reference evidence="2 3" key="1">
    <citation type="journal article" date="2005" name="Nat. Biotechnol.">
        <title>Genome sequence of the chlorinated compound-respiring bacterium Dehalococcoides species strain CBDB1.</title>
        <authorList>
            <person name="Kube M."/>
            <person name="Beck A."/>
            <person name="Zinder S.H."/>
            <person name="Kuhl H."/>
            <person name="Reinhardt R."/>
            <person name="Adrian L."/>
        </authorList>
    </citation>
    <scope>NUCLEOTIDE SEQUENCE [LARGE SCALE GENOMIC DNA]</scope>
    <source>
        <strain evidence="2 3">CBDB1</strain>
    </source>
</reference>
<keyword evidence="3" id="KW-1185">Reference proteome</keyword>
<organism evidence="2 3">
    <name type="scientific">Dehalococcoides mccartyi (strain CBDB1)</name>
    <dbReference type="NCBI Taxonomy" id="255470"/>
    <lineage>
        <taxon>Bacteria</taxon>
        <taxon>Bacillati</taxon>
        <taxon>Chloroflexota</taxon>
        <taxon>Dehalococcoidia</taxon>
        <taxon>Dehalococcoidales</taxon>
        <taxon>Dehalococcoidaceae</taxon>
        <taxon>Dehalococcoides</taxon>
    </lineage>
</organism>
<keyword evidence="1" id="KW-0812">Transmembrane</keyword>
<keyword evidence="1" id="KW-0472">Membrane</keyword>
<dbReference type="KEGG" id="deh:cbdbA696"/>